<name>A0A061IS16_TRYRA</name>
<organism evidence="1 2">
    <name type="scientific">Trypanosoma rangeli SC58</name>
    <dbReference type="NCBI Taxonomy" id="429131"/>
    <lineage>
        <taxon>Eukaryota</taxon>
        <taxon>Discoba</taxon>
        <taxon>Euglenozoa</taxon>
        <taxon>Kinetoplastea</taxon>
        <taxon>Metakinetoplastina</taxon>
        <taxon>Trypanosomatida</taxon>
        <taxon>Trypanosomatidae</taxon>
        <taxon>Trypanosoma</taxon>
        <taxon>Herpetosoma</taxon>
    </lineage>
</organism>
<accession>A0A061IS16</accession>
<keyword evidence="2" id="KW-1185">Reference proteome</keyword>
<reference evidence="1 2" key="1">
    <citation type="submission" date="2013-07" db="EMBL/GenBank/DDBJ databases">
        <authorList>
            <person name="Stoco P.H."/>
            <person name="Wagner G."/>
            <person name="Gerber A."/>
            <person name="Zaha A."/>
            <person name="Thompson C."/>
            <person name="Bartholomeu D.C."/>
            <person name="Luckemeyer D.D."/>
            <person name="Bahia D."/>
            <person name="Loreto E."/>
            <person name="Prestes E.B."/>
            <person name="Lima F.M."/>
            <person name="Rodrigues-Luiz G."/>
            <person name="Vallejo G.A."/>
            <person name="Filho J.F."/>
            <person name="Monteiro K.M."/>
            <person name="Tyler K.M."/>
            <person name="de Almeida L.G."/>
            <person name="Ortiz M.F."/>
            <person name="Siervo M.A."/>
            <person name="de Moraes M.H."/>
            <person name="Cunha O.L."/>
            <person name="Mendonca-Neto R."/>
            <person name="Silva R."/>
            <person name="Teixeira S.M."/>
            <person name="Murta S.M."/>
            <person name="Sincero T.C."/>
            <person name="Mendes T.A."/>
            <person name="Urmenyi T.P."/>
            <person name="Silva V.G."/>
            <person name="da Rocha W.D."/>
            <person name="Andersson B."/>
            <person name="Romanha A.J."/>
            <person name="Steindel M."/>
            <person name="de Vasconcelos A.T."/>
            <person name="Grisard E.C."/>
        </authorList>
    </citation>
    <scope>NUCLEOTIDE SEQUENCE [LARGE SCALE GENOMIC DNA]</scope>
    <source>
        <strain evidence="1 2">SC58</strain>
    </source>
</reference>
<dbReference type="EMBL" id="AUPL01007537">
    <property type="protein sequence ID" value="ESL05024.1"/>
    <property type="molecule type" value="Genomic_DNA"/>
</dbReference>
<dbReference type="VEuPathDB" id="TriTrypDB:TRSC58_07380"/>
<evidence type="ECO:0000313" key="1">
    <source>
        <dbReference type="EMBL" id="ESL05024.1"/>
    </source>
</evidence>
<proteinExistence type="predicted"/>
<protein>
    <submittedName>
        <fullName evidence="1">Uncharacterized protein</fullName>
    </submittedName>
</protein>
<comment type="caution">
    <text evidence="1">The sequence shown here is derived from an EMBL/GenBank/DDBJ whole genome shotgun (WGS) entry which is preliminary data.</text>
</comment>
<sequence length="74" mass="8646">MSPTAATLVSTFFPLHEHTNKELCTYYALPSVVAANTRKKFGSVRCVQMKRQAYKRRKRTMEEGERKNIYIKCM</sequence>
<dbReference type="Proteomes" id="UP000031737">
    <property type="component" value="Unassembled WGS sequence"/>
</dbReference>
<dbReference type="AlphaFoldDB" id="A0A061IS16"/>
<evidence type="ECO:0000313" key="2">
    <source>
        <dbReference type="Proteomes" id="UP000031737"/>
    </source>
</evidence>
<gene>
    <name evidence="1" type="ORF">TRSC58_07380</name>
</gene>